<name>A0A7U5MRK7_MYCIT</name>
<dbReference type="EMBL" id="CP015269">
    <property type="protein sequence ID" value="ASL18379.1"/>
    <property type="molecule type" value="Genomic_DNA"/>
</dbReference>
<reference evidence="1 2" key="1">
    <citation type="journal article" date="2017" name="Lancet Infect. Dis.">
        <title>Global outbreak of severe Mycobacterium chimaera disease after cardiac surgery: a molecular epidemiological study.</title>
        <authorList>
            <person name="van Ingen J."/>
            <person name="Kohl T."/>
            <person name="Kranzer K."/>
            <person name="Hasse B."/>
            <person name="Keller P."/>
            <person name="Szafranska A."/>
            <person name="Hillemann D."/>
            <person name="Chand M."/>
            <person name="Schreiber P."/>
            <person name="Sommerstein R."/>
            <person name="Berger C."/>
            <person name="Genoni M."/>
            <person name="Ruegg C."/>
            <person name="Troillet N."/>
            <person name="Widmer A.F."/>
            <person name="Becker S.L."/>
            <person name="Herrmann M."/>
            <person name="Eckmanns T."/>
            <person name="Haller S."/>
            <person name="Hoeller C."/>
            <person name="Debast S.B."/>
            <person name="Wolfhagen M.J."/>
            <person name="Hopman J."/>
            <person name="Kluytmans J."/>
            <person name="Langelaar M."/>
            <person name="Notermans D.W."/>
            <person name="ten Oever J."/>
            <person name="van den Barselaar P."/>
            <person name="Vonk A.B.A."/>
            <person name="Vos M.C."/>
            <person name="Ahmed N."/>
            <person name="Brown T."/>
            <person name="Crook D."/>
            <person name="Lamagni T."/>
            <person name="Phin N."/>
            <person name="Smith E.G."/>
            <person name="Zambon M."/>
            <person name="Serr A."/>
            <person name="Goetting T."/>
            <person name="Ebner W."/>
            <person name="Thuermer A."/>
            <person name="Utpatel C."/>
            <person name="Sproer C."/>
            <person name="Bunk B."/>
            <person name="Nubel U."/>
            <person name="Bloemberg G."/>
            <person name="Bottger E."/>
            <person name="Niemann S."/>
            <person name="Wagner D."/>
            <person name="Sax H."/>
        </authorList>
    </citation>
    <scope>NUCLEOTIDE SEQUENCE [LARGE SCALE GENOMIC DNA]</scope>
    <source>
        <strain evidence="1 2">ZUERICH-2</strain>
        <plasmid evidence="1 2">unnamed 2</plasmid>
    </source>
</reference>
<dbReference type="Proteomes" id="UP000198286">
    <property type="component" value="Plasmid unnamed 2"/>
</dbReference>
<geneLocation type="plasmid" evidence="1 2">
    <name>unnamed 2</name>
</geneLocation>
<sequence length="54" mass="5778">MLELEGINFGYDGGTPQELLAMLLSEGFDDGPSLHDAVLNLAGGNIYPRTIARD</sequence>
<proteinExistence type="predicted"/>
<evidence type="ECO:0000313" key="2">
    <source>
        <dbReference type="Proteomes" id="UP000198286"/>
    </source>
</evidence>
<protein>
    <submittedName>
        <fullName evidence="1">Uncharacterized protein</fullName>
    </submittedName>
</protein>
<gene>
    <name evidence="1" type="ORF">MYCOZU2_06034</name>
</gene>
<dbReference type="AlphaFoldDB" id="A0A7U5MRK7"/>
<keyword evidence="1" id="KW-0614">Plasmid</keyword>
<organism evidence="1 2">
    <name type="scientific">Mycobacterium intracellulare subsp. chimaera</name>
    <dbReference type="NCBI Taxonomy" id="222805"/>
    <lineage>
        <taxon>Bacteria</taxon>
        <taxon>Bacillati</taxon>
        <taxon>Actinomycetota</taxon>
        <taxon>Actinomycetes</taxon>
        <taxon>Mycobacteriales</taxon>
        <taxon>Mycobacteriaceae</taxon>
        <taxon>Mycobacterium</taxon>
        <taxon>Mycobacterium avium complex (MAC)</taxon>
    </lineage>
</organism>
<evidence type="ECO:0000313" key="1">
    <source>
        <dbReference type="EMBL" id="ASL18379.1"/>
    </source>
</evidence>
<accession>A0A7U5MRK7</accession>